<dbReference type="KEGG" id="spha:D3Y57_19405"/>
<keyword evidence="3" id="KW-1185">Reference proteome</keyword>
<accession>A0A494TPF7</accession>
<dbReference type="Proteomes" id="UP000276254">
    <property type="component" value="Chromosome"/>
</dbReference>
<dbReference type="EMBL" id="CP032829">
    <property type="protein sequence ID" value="AYJ87696.1"/>
    <property type="molecule type" value="Genomic_DNA"/>
</dbReference>
<evidence type="ECO:0000256" key="1">
    <source>
        <dbReference type="SAM" id="Phobius"/>
    </source>
</evidence>
<reference evidence="2 3" key="1">
    <citation type="submission" date="2018-09" db="EMBL/GenBank/DDBJ databases">
        <title>Sphingomonas peninsula sp. nov., isolated from fildes peninsula, Antarctic soil.</title>
        <authorList>
            <person name="Yingchao G."/>
        </authorList>
    </citation>
    <scope>NUCLEOTIDE SEQUENCE [LARGE SCALE GENOMIC DNA]</scope>
    <source>
        <strain evidence="2 3">YZ-8</strain>
    </source>
</reference>
<keyword evidence="1" id="KW-1133">Transmembrane helix</keyword>
<protein>
    <submittedName>
        <fullName evidence="2">Uncharacterized protein</fullName>
    </submittedName>
</protein>
<name>A0A494TPF7_SPHPE</name>
<evidence type="ECO:0000313" key="2">
    <source>
        <dbReference type="EMBL" id="AYJ87696.1"/>
    </source>
</evidence>
<keyword evidence="1" id="KW-0472">Membrane</keyword>
<sequence>MAASVIFTVVFSVGIKNIGASGFFGEPGRLLLVGMLVIPAALIVQIFRFWRKMFRPGERCNRETLPIIDATMWPVVVAFPQSLRQVPARSASGNSLSAWISSELA</sequence>
<organism evidence="2 3">
    <name type="scientific">Sphingomonas paeninsulae</name>
    <dbReference type="NCBI Taxonomy" id="2319844"/>
    <lineage>
        <taxon>Bacteria</taxon>
        <taxon>Pseudomonadati</taxon>
        <taxon>Pseudomonadota</taxon>
        <taxon>Alphaproteobacteria</taxon>
        <taxon>Sphingomonadales</taxon>
        <taxon>Sphingomonadaceae</taxon>
        <taxon>Sphingomonas</taxon>
    </lineage>
</organism>
<evidence type="ECO:0000313" key="3">
    <source>
        <dbReference type="Proteomes" id="UP000276254"/>
    </source>
</evidence>
<gene>
    <name evidence="2" type="ORF">D3Y57_19405</name>
</gene>
<proteinExistence type="predicted"/>
<feature type="transmembrane region" description="Helical" evidence="1">
    <location>
        <begin position="30"/>
        <end position="50"/>
    </location>
</feature>
<keyword evidence="1" id="KW-0812">Transmembrane</keyword>
<dbReference type="AlphaFoldDB" id="A0A494TPF7"/>